<evidence type="ECO:0000259" key="2">
    <source>
        <dbReference type="Pfam" id="PF01610"/>
    </source>
</evidence>
<feature type="region of interest" description="Disordered" evidence="1">
    <location>
        <begin position="141"/>
        <end position="220"/>
    </location>
</feature>
<keyword evidence="4" id="KW-1185">Reference proteome</keyword>
<accession>A0A285VAM4</accession>
<dbReference type="AlphaFoldDB" id="A0A285VAM4"/>
<dbReference type="Pfam" id="PF01610">
    <property type="entry name" value="DDE_Tnp_ISL3"/>
    <property type="match status" value="1"/>
</dbReference>
<evidence type="ECO:0000256" key="1">
    <source>
        <dbReference type="SAM" id="MobiDB-lite"/>
    </source>
</evidence>
<evidence type="ECO:0000313" key="4">
    <source>
        <dbReference type="Proteomes" id="UP000219688"/>
    </source>
</evidence>
<dbReference type="EMBL" id="OBQK01000001">
    <property type="protein sequence ID" value="SOC51165.1"/>
    <property type="molecule type" value="Genomic_DNA"/>
</dbReference>
<organism evidence="3 4">
    <name type="scientific">Ornithinimicrobium cerasi</name>
    <dbReference type="NCBI Taxonomy" id="2248773"/>
    <lineage>
        <taxon>Bacteria</taxon>
        <taxon>Bacillati</taxon>
        <taxon>Actinomycetota</taxon>
        <taxon>Actinomycetes</taxon>
        <taxon>Micrococcales</taxon>
        <taxon>Ornithinimicrobiaceae</taxon>
        <taxon>Ornithinimicrobium</taxon>
    </lineage>
</organism>
<reference evidence="4" key="1">
    <citation type="submission" date="2017-08" db="EMBL/GenBank/DDBJ databases">
        <authorList>
            <person name="Varghese N."/>
            <person name="Submissions S."/>
        </authorList>
    </citation>
    <scope>NUCLEOTIDE SEQUENCE [LARGE SCALE GENOMIC DNA]</scope>
    <source>
        <strain evidence="4">USBA17B2</strain>
    </source>
</reference>
<name>A0A285VAM4_9MICO</name>
<feature type="compositionally biased region" description="Basic and acidic residues" evidence="1">
    <location>
        <begin position="168"/>
        <end position="177"/>
    </location>
</feature>
<dbReference type="InterPro" id="IPR002560">
    <property type="entry name" value="Transposase_DDE"/>
</dbReference>
<protein>
    <submittedName>
        <fullName evidence="3">Transposase</fullName>
    </submittedName>
</protein>
<feature type="domain" description="Transposase IS204/IS1001/IS1096/IS1165 DDE" evidence="2">
    <location>
        <begin position="29"/>
        <end position="145"/>
    </location>
</feature>
<evidence type="ECO:0000313" key="3">
    <source>
        <dbReference type="EMBL" id="SOC51165.1"/>
    </source>
</evidence>
<sequence>MMRVGATMANRSRSVLRSGPLPAIDDDELAEATAVLDVFHVVALGTKCVDEVRRRVQYATTGHRGRKGDPLYGIQNILRAGQENVTDKQRAPTDRAFAAHETHDEVDLTWQCAQQLRSAYKHADETQGRQVAERIVATFPTCPTPENARPRADPAQVDGSVPGLLHHRRDEWRDRGDQWTGRAAPPPGSRVQEQVQLQAPHAAHRLRTQPMPPTATGKSR</sequence>
<dbReference type="Proteomes" id="UP000219688">
    <property type="component" value="Unassembled WGS sequence"/>
</dbReference>
<gene>
    <name evidence="3" type="ORF">SAMN05421879_10157</name>
</gene>
<proteinExistence type="predicted"/>